<dbReference type="PANTHER" id="PTHR23048">
    <property type="entry name" value="MYOSIN LIGHT CHAIN 1, 3"/>
    <property type="match status" value="1"/>
</dbReference>
<evidence type="ECO:0000313" key="6">
    <source>
        <dbReference type="Proteomes" id="UP000593567"/>
    </source>
</evidence>
<dbReference type="SUPFAM" id="SSF47473">
    <property type="entry name" value="EF-hand"/>
    <property type="match status" value="1"/>
</dbReference>
<feature type="domain" description="EF-hand" evidence="4">
    <location>
        <begin position="83"/>
        <end position="118"/>
    </location>
</feature>
<sequence>MAKLSEDEVEDCKEVFDLFDFWDGRDGLVDAAKVGDFLRSLGLNPTEEQILKSGGCKKMGEKQYKLDELMPIYQDVLAAKDAGTFADFMEAFKTFDREGQGYVSLAEVRHFLSAMGDRLTDEEVDEIMKSTDTQEDLDGNIKFEDFIKKVMDGPSK</sequence>
<dbReference type="Gene3D" id="1.10.238.10">
    <property type="entry name" value="EF-hand"/>
    <property type="match status" value="2"/>
</dbReference>
<dbReference type="Proteomes" id="UP000593567">
    <property type="component" value="Unassembled WGS sequence"/>
</dbReference>
<protein>
    <submittedName>
        <fullName evidence="5">Mlc1</fullName>
    </submittedName>
</protein>
<dbReference type="InterPro" id="IPR011992">
    <property type="entry name" value="EF-hand-dom_pair"/>
</dbReference>
<dbReference type="EMBL" id="VXIV02000104">
    <property type="protein sequence ID" value="KAF6040773.1"/>
    <property type="molecule type" value="Genomic_DNA"/>
</dbReference>
<accession>A0A7J7KRR1</accession>
<dbReference type="PANTHER" id="PTHR23048:SF33">
    <property type="entry name" value="MYOSIN LIGHT CHAIN ALKALI"/>
    <property type="match status" value="1"/>
</dbReference>
<dbReference type="AlphaFoldDB" id="A0A7J7KRR1"/>
<keyword evidence="2" id="KW-0518">Myosin</keyword>
<keyword evidence="6" id="KW-1185">Reference proteome</keyword>
<evidence type="ECO:0000256" key="1">
    <source>
        <dbReference type="ARBA" id="ARBA00022737"/>
    </source>
</evidence>
<dbReference type="SMART" id="SM00054">
    <property type="entry name" value="EFh"/>
    <property type="match status" value="1"/>
</dbReference>
<evidence type="ECO:0000256" key="3">
    <source>
        <dbReference type="ARBA" id="ARBA00023175"/>
    </source>
</evidence>
<dbReference type="GO" id="GO:0005509">
    <property type="term" value="F:calcium ion binding"/>
    <property type="evidence" value="ECO:0007669"/>
    <property type="project" value="InterPro"/>
</dbReference>
<dbReference type="FunFam" id="1.10.238.10:FF:000003">
    <property type="entry name" value="Calmodulin A"/>
    <property type="match status" value="1"/>
</dbReference>
<dbReference type="CDD" id="cd00051">
    <property type="entry name" value="EFh"/>
    <property type="match status" value="1"/>
</dbReference>
<gene>
    <name evidence="5" type="ORF">EB796_000915</name>
</gene>
<dbReference type="PROSITE" id="PS50222">
    <property type="entry name" value="EF_HAND_2"/>
    <property type="match status" value="1"/>
</dbReference>
<organism evidence="5 6">
    <name type="scientific">Bugula neritina</name>
    <name type="common">Brown bryozoan</name>
    <name type="synonym">Sertularia neritina</name>
    <dbReference type="NCBI Taxonomy" id="10212"/>
    <lineage>
        <taxon>Eukaryota</taxon>
        <taxon>Metazoa</taxon>
        <taxon>Spiralia</taxon>
        <taxon>Lophotrochozoa</taxon>
        <taxon>Bryozoa</taxon>
        <taxon>Gymnolaemata</taxon>
        <taxon>Cheilostomatida</taxon>
        <taxon>Flustrina</taxon>
        <taxon>Buguloidea</taxon>
        <taxon>Bugulidae</taxon>
        <taxon>Bugula</taxon>
    </lineage>
</organism>
<keyword evidence="1" id="KW-0677">Repeat</keyword>
<dbReference type="OrthoDB" id="26525at2759"/>
<dbReference type="GO" id="GO:0005859">
    <property type="term" value="C:muscle myosin complex"/>
    <property type="evidence" value="ECO:0007669"/>
    <property type="project" value="TreeGrafter"/>
</dbReference>
<reference evidence="5" key="1">
    <citation type="submission" date="2020-06" db="EMBL/GenBank/DDBJ databases">
        <title>Draft genome of Bugula neritina, a colonial animal packing powerful symbionts and potential medicines.</title>
        <authorList>
            <person name="Rayko M."/>
        </authorList>
    </citation>
    <scope>NUCLEOTIDE SEQUENCE [LARGE SCALE GENOMIC DNA]</scope>
    <source>
        <strain evidence="5">Kwan_BN1</strain>
    </source>
</reference>
<comment type="caution">
    <text evidence="5">The sequence shown here is derived from an EMBL/GenBank/DDBJ whole genome shotgun (WGS) entry which is preliminary data.</text>
</comment>
<dbReference type="InterPro" id="IPR050230">
    <property type="entry name" value="CALM/Myosin/TropC-like"/>
</dbReference>
<evidence type="ECO:0000259" key="4">
    <source>
        <dbReference type="PROSITE" id="PS50222"/>
    </source>
</evidence>
<evidence type="ECO:0000313" key="5">
    <source>
        <dbReference type="EMBL" id="KAF6040773.1"/>
    </source>
</evidence>
<dbReference type="InterPro" id="IPR002048">
    <property type="entry name" value="EF_hand_dom"/>
</dbReference>
<dbReference type="Pfam" id="PF13499">
    <property type="entry name" value="EF-hand_7"/>
    <property type="match status" value="1"/>
</dbReference>
<keyword evidence="3" id="KW-0505">Motor protein</keyword>
<name>A0A7J7KRR1_BUGNE</name>
<proteinExistence type="predicted"/>
<evidence type="ECO:0000256" key="2">
    <source>
        <dbReference type="ARBA" id="ARBA00023123"/>
    </source>
</evidence>